<proteinExistence type="inferred from homology"/>
<name>A0A6J4UET8_9BACT</name>
<dbReference type="InterPro" id="IPR013766">
    <property type="entry name" value="Thioredoxin_domain"/>
</dbReference>
<evidence type="ECO:0000256" key="1">
    <source>
        <dbReference type="ARBA" id="ARBA00008987"/>
    </source>
</evidence>
<dbReference type="PIRSF" id="PIRSF000077">
    <property type="entry name" value="Thioredoxin"/>
    <property type="match status" value="1"/>
</dbReference>
<organism evidence="11">
    <name type="scientific">uncultured Thermomicrobiales bacterium</name>
    <dbReference type="NCBI Taxonomy" id="1645740"/>
    <lineage>
        <taxon>Bacteria</taxon>
        <taxon>Pseudomonadati</taxon>
        <taxon>Thermomicrobiota</taxon>
        <taxon>Thermomicrobia</taxon>
        <taxon>Thermomicrobiales</taxon>
        <taxon>environmental samples</taxon>
    </lineage>
</organism>
<dbReference type="PROSITE" id="PS51352">
    <property type="entry name" value="THIOREDOXIN_2"/>
    <property type="match status" value="1"/>
</dbReference>
<evidence type="ECO:0000256" key="5">
    <source>
        <dbReference type="ARBA" id="ARBA00023284"/>
    </source>
</evidence>
<keyword evidence="5 9" id="KW-0676">Redox-active center</keyword>
<dbReference type="GO" id="GO:0015035">
    <property type="term" value="F:protein-disulfide reductase activity"/>
    <property type="evidence" value="ECO:0007669"/>
    <property type="project" value="UniProtKB-UniRule"/>
</dbReference>
<feature type="active site" description="Nucleophile" evidence="8">
    <location>
        <position position="35"/>
    </location>
</feature>
<dbReference type="CDD" id="cd02947">
    <property type="entry name" value="TRX_family"/>
    <property type="match status" value="1"/>
</dbReference>
<evidence type="ECO:0000256" key="7">
    <source>
        <dbReference type="PIRNR" id="PIRNR000077"/>
    </source>
</evidence>
<dbReference type="PRINTS" id="PR00421">
    <property type="entry name" value="THIOREDOXIN"/>
</dbReference>
<evidence type="ECO:0000256" key="4">
    <source>
        <dbReference type="ARBA" id="ARBA00023157"/>
    </source>
</evidence>
<feature type="site" description="Deprotonates C-terminal active site Cys" evidence="8">
    <location>
        <position position="26"/>
    </location>
</feature>
<dbReference type="SUPFAM" id="SSF52833">
    <property type="entry name" value="Thioredoxin-like"/>
    <property type="match status" value="1"/>
</dbReference>
<feature type="site" description="Contributes to redox potential value" evidence="8">
    <location>
        <position position="33"/>
    </location>
</feature>
<accession>A0A6J4UET8</accession>
<comment type="similarity">
    <text evidence="1 7">Belongs to the thioredoxin family.</text>
</comment>
<feature type="active site" description="Nucleophile" evidence="8">
    <location>
        <position position="32"/>
    </location>
</feature>
<feature type="disulfide bond" description="Redox-active" evidence="9">
    <location>
        <begin position="32"/>
        <end position="35"/>
    </location>
</feature>
<dbReference type="InterPro" id="IPR017937">
    <property type="entry name" value="Thioredoxin_CS"/>
</dbReference>
<dbReference type="InterPro" id="IPR036249">
    <property type="entry name" value="Thioredoxin-like_sf"/>
</dbReference>
<dbReference type="GO" id="GO:0005829">
    <property type="term" value="C:cytosol"/>
    <property type="evidence" value="ECO:0007669"/>
    <property type="project" value="TreeGrafter"/>
</dbReference>
<evidence type="ECO:0000313" key="11">
    <source>
        <dbReference type="EMBL" id="CAA9548265.1"/>
    </source>
</evidence>
<dbReference type="Gene3D" id="3.40.30.10">
    <property type="entry name" value="Glutaredoxin"/>
    <property type="match status" value="1"/>
</dbReference>
<dbReference type="InterPro" id="IPR005746">
    <property type="entry name" value="Thioredoxin"/>
</dbReference>
<dbReference type="EMBL" id="CADCWI010000041">
    <property type="protein sequence ID" value="CAA9548265.1"/>
    <property type="molecule type" value="Genomic_DNA"/>
</dbReference>
<dbReference type="PROSITE" id="PS00194">
    <property type="entry name" value="THIOREDOXIN_1"/>
    <property type="match status" value="1"/>
</dbReference>
<dbReference type="GO" id="GO:0045454">
    <property type="term" value="P:cell redox homeostasis"/>
    <property type="evidence" value="ECO:0007669"/>
    <property type="project" value="TreeGrafter"/>
</dbReference>
<evidence type="ECO:0000259" key="10">
    <source>
        <dbReference type="PROSITE" id="PS51352"/>
    </source>
</evidence>
<keyword evidence="4 9" id="KW-1015">Disulfide bond</keyword>
<gene>
    <name evidence="11" type="ORF">AVDCRST_MAG43-721</name>
</gene>
<evidence type="ECO:0000256" key="9">
    <source>
        <dbReference type="PIRSR" id="PIRSR000077-4"/>
    </source>
</evidence>
<reference evidence="11" key="1">
    <citation type="submission" date="2020-02" db="EMBL/GenBank/DDBJ databases">
        <authorList>
            <person name="Meier V. D."/>
        </authorList>
    </citation>
    <scope>NUCLEOTIDE SEQUENCE</scope>
    <source>
        <strain evidence="11">AVDCRST_MAG43</strain>
    </source>
</reference>
<dbReference type="FunFam" id="3.40.30.10:FF:000001">
    <property type="entry name" value="Thioredoxin"/>
    <property type="match status" value="1"/>
</dbReference>
<evidence type="ECO:0000256" key="8">
    <source>
        <dbReference type="PIRSR" id="PIRSR000077-1"/>
    </source>
</evidence>
<dbReference type="PANTHER" id="PTHR45663:SF11">
    <property type="entry name" value="GEO12009P1"/>
    <property type="match status" value="1"/>
</dbReference>
<keyword evidence="3" id="KW-0249">Electron transport</keyword>
<dbReference type="Pfam" id="PF00085">
    <property type="entry name" value="Thioredoxin"/>
    <property type="match status" value="1"/>
</dbReference>
<evidence type="ECO:0000256" key="3">
    <source>
        <dbReference type="ARBA" id="ARBA00022982"/>
    </source>
</evidence>
<keyword evidence="2" id="KW-0813">Transport</keyword>
<feature type="site" description="Contributes to redox potential value" evidence="8">
    <location>
        <position position="34"/>
    </location>
</feature>
<dbReference type="PANTHER" id="PTHR45663">
    <property type="entry name" value="GEO12009P1"/>
    <property type="match status" value="1"/>
</dbReference>
<dbReference type="NCBIfam" id="TIGR01068">
    <property type="entry name" value="thioredoxin"/>
    <property type="match status" value="1"/>
</dbReference>
<sequence length="108" mass="12024">MAKPLEITDTVYQKEVIDADKPVLVDFWAPWCGPCRIVGPVLAEIAEEQDARVKIVKVNVDENQQYAGQLGVFNIPTMVLYKGGQPVEKIVGALPKQQILDRIEPHLS</sequence>
<feature type="domain" description="Thioredoxin" evidence="10">
    <location>
        <begin position="1"/>
        <end position="108"/>
    </location>
</feature>
<protein>
    <recommendedName>
        <fullName evidence="6 7">Thioredoxin</fullName>
    </recommendedName>
</protein>
<dbReference type="AlphaFoldDB" id="A0A6J4UET8"/>
<evidence type="ECO:0000256" key="2">
    <source>
        <dbReference type="ARBA" id="ARBA00022448"/>
    </source>
</evidence>
<evidence type="ECO:0000256" key="6">
    <source>
        <dbReference type="NCBIfam" id="TIGR01068"/>
    </source>
</evidence>